<evidence type="ECO:0000256" key="1">
    <source>
        <dbReference type="ARBA" id="ARBA00004429"/>
    </source>
</evidence>
<evidence type="ECO:0000256" key="14">
    <source>
        <dbReference type="ARBA" id="ARBA00023136"/>
    </source>
</evidence>
<comment type="similarity">
    <text evidence="4">Belongs to the etk/wzc family.</text>
</comment>
<dbReference type="InterPro" id="IPR027417">
    <property type="entry name" value="P-loop_NTPase"/>
</dbReference>
<dbReference type="AlphaFoldDB" id="A0A069RC75"/>
<evidence type="ECO:0000256" key="5">
    <source>
        <dbReference type="ARBA" id="ARBA00011903"/>
    </source>
</evidence>
<keyword evidence="12" id="KW-0067">ATP-binding</keyword>
<evidence type="ECO:0000256" key="12">
    <source>
        <dbReference type="ARBA" id="ARBA00022840"/>
    </source>
</evidence>
<keyword evidence="7" id="KW-0997">Cell inner membrane</keyword>
<dbReference type="Proteomes" id="UP000027946">
    <property type="component" value="Unassembled WGS sequence"/>
</dbReference>
<keyword evidence="8 21" id="KW-0808">Transferase</keyword>
<gene>
    <name evidence="21" type="ORF">CLIT_14c00620</name>
</gene>
<comment type="catalytic activity">
    <reaction evidence="16">
        <text>L-tyrosyl-[protein] + ATP = O-phospho-L-tyrosyl-[protein] + ADP + H(+)</text>
        <dbReference type="Rhea" id="RHEA:10596"/>
        <dbReference type="Rhea" id="RHEA-COMP:10136"/>
        <dbReference type="Rhea" id="RHEA-COMP:20101"/>
        <dbReference type="ChEBI" id="CHEBI:15378"/>
        <dbReference type="ChEBI" id="CHEBI:30616"/>
        <dbReference type="ChEBI" id="CHEBI:46858"/>
        <dbReference type="ChEBI" id="CHEBI:61978"/>
        <dbReference type="ChEBI" id="CHEBI:456216"/>
        <dbReference type="EC" id="2.7.10.2"/>
    </reaction>
</comment>
<reference evidence="21 22" key="1">
    <citation type="submission" date="2014-03" db="EMBL/GenBank/DDBJ databases">
        <title>Genome sequence of Clostridium litorale W6, DSM 5388.</title>
        <authorList>
            <person name="Poehlein A."/>
            <person name="Jagirdar A."/>
            <person name="Khonsari B."/>
            <person name="Chibani C.M."/>
            <person name="Gutierrez Gutierrez D.A."/>
            <person name="Davydova E."/>
            <person name="Alghaithi H.S."/>
            <person name="Nair K.P."/>
            <person name="Dhamotharan K."/>
            <person name="Chandran L."/>
            <person name="G W."/>
            <person name="Daniel R."/>
        </authorList>
    </citation>
    <scope>NUCLEOTIDE SEQUENCE [LARGE SCALE GENOMIC DNA]</scope>
    <source>
        <strain evidence="21 22">W6</strain>
    </source>
</reference>
<dbReference type="GO" id="GO:0004715">
    <property type="term" value="F:non-membrane spanning protein tyrosine kinase activity"/>
    <property type="evidence" value="ECO:0007669"/>
    <property type="project" value="UniProtKB-EC"/>
</dbReference>
<dbReference type="InterPro" id="IPR005702">
    <property type="entry name" value="Wzc-like_C"/>
</dbReference>
<accession>A0A069RC75</accession>
<evidence type="ECO:0000259" key="19">
    <source>
        <dbReference type="Pfam" id="PF13614"/>
    </source>
</evidence>
<evidence type="ECO:0000256" key="13">
    <source>
        <dbReference type="ARBA" id="ARBA00022989"/>
    </source>
</evidence>
<evidence type="ECO:0000256" key="17">
    <source>
        <dbReference type="SAM" id="Phobius"/>
    </source>
</evidence>
<feature type="domain" description="AAA" evidence="19">
    <location>
        <begin position="259"/>
        <end position="399"/>
    </location>
</feature>
<comment type="caution">
    <text evidence="21">The sequence shown here is derived from an EMBL/GenBank/DDBJ whole genome shotgun (WGS) entry which is preliminary data.</text>
</comment>
<comment type="similarity">
    <text evidence="3">Belongs to the CpsD/CapB family.</text>
</comment>
<evidence type="ECO:0000256" key="8">
    <source>
        <dbReference type="ARBA" id="ARBA00022679"/>
    </source>
</evidence>
<proteinExistence type="inferred from homology"/>
<dbReference type="RefSeq" id="WP_038266457.1">
    <property type="nucleotide sequence ID" value="NZ_FSRH01000016.1"/>
</dbReference>
<dbReference type="EMBL" id="JJMM01000014">
    <property type="protein sequence ID" value="KDR94601.1"/>
    <property type="molecule type" value="Genomic_DNA"/>
</dbReference>
<feature type="transmembrane region" description="Helical" evidence="17">
    <location>
        <begin position="15"/>
        <end position="35"/>
    </location>
</feature>
<evidence type="ECO:0000256" key="2">
    <source>
        <dbReference type="ARBA" id="ARBA00006683"/>
    </source>
</evidence>
<dbReference type="SUPFAM" id="SSF52540">
    <property type="entry name" value="P-loop containing nucleoside triphosphate hydrolases"/>
    <property type="match status" value="1"/>
</dbReference>
<comment type="similarity">
    <text evidence="2">Belongs to the CpsC/CapA family.</text>
</comment>
<dbReference type="Pfam" id="PF13614">
    <property type="entry name" value="AAA_31"/>
    <property type="match status" value="1"/>
</dbReference>
<dbReference type="GO" id="GO:0042802">
    <property type="term" value="F:identical protein binding"/>
    <property type="evidence" value="ECO:0007669"/>
    <property type="project" value="UniProtKB-ARBA"/>
</dbReference>
<dbReference type="CDD" id="cd05387">
    <property type="entry name" value="BY-kinase"/>
    <property type="match status" value="1"/>
</dbReference>
<keyword evidence="13 17" id="KW-1133">Transmembrane helix</keyword>
<keyword evidence="6" id="KW-1003">Cell membrane</keyword>
<evidence type="ECO:0000256" key="15">
    <source>
        <dbReference type="ARBA" id="ARBA00023137"/>
    </source>
</evidence>
<dbReference type="eggNOG" id="COG3944">
    <property type="taxonomic scope" value="Bacteria"/>
</dbReference>
<protein>
    <recommendedName>
        <fullName evidence="5">non-specific protein-tyrosine kinase</fullName>
        <ecNumber evidence="5">2.7.10.2</ecNumber>
    </recommendedName>
</protein>
<evidence type="ECO:0000259" key="20">
    <source>
        <dbReference type="Pfam" id="PF13807"/>
    </source>
</evidence>
<evidence type="ECO:0000256" key="16">
    <source>
        <dbReference type="ARBA" id="ARBA00051245"/>
    </source>
</evidence>
<dbReference type="Pfam" id="PF13807">
    <property type="entry name" value="GNVR"/>
    <property type="match status" value="1"/>
</dbReference>
<name>A0A069RC75_PEPLI</name>
<evidence type="ECO:0000256" key="7">
    <source>
        <dbReference type="ARBA" id="ARBA00022519"/>
    </source>
</evidence>
<keyword evidence="14 17" id="KW-0472">Membrane</keyword>
<evidence type="ECO:0000256" key="3">
    <source>
        <dbReference type="ARBA" id="ARBA00007316"/>
    </source>
</evidence>
<dbReference type="GO" id="GO:0005524">
    <property type="term" value="F:ATP binding"/>
    <property type="evidence" value="ECO:0007669"/>
    <property type="project" value="UniProtKB-KW"/>
</dbReference>
<organism evidence="21 22">
    <name type="scientific">Peptoclostridium litorale DSM 5388</name>
    <dbReference type="NCBI Taxonomy" id="1121324"/>
    <lineage>
        <taxon>Bacteria</taxon>
        <taxon>Bacillati</taxon>
        <taxon>Bacillota</taxon>
        <taxon>Clostridia</taxon>
        <taxon>Peptostreptococcales</taxon>
        <taxon>Peptoclostridiaceae</taxon>
        <taxon>Peptoclostridium</taxon>
    </lineage>
</organism>
<dbReference type="OrthoDB" id="9794577at2"/>
<dbReference type="NCBIfam" id="TIGR01007">
    <property type="entry name" value="eps_fam"/>
    <property type="match status" value="1"/>
</dbReference>
<sequence length="442" mass="48880">MNGKKYIGIFKRRKWLFFMVLAVSVAVSAVMTFYVSEPEYSSYTTLMVNKARGDNENYIDYESYIISQKLVDTYAVVAKSETVMERTIKNLNLRVSPQKLLKKVKIDQVDETEVLKISASSTDPALAAAIANEIAQVFKEEIFRIMNDENVRVIDYAKIPAVPSKPDKILNMAAGVFFGIMGGLLVVYVLEYFDNAVRSAEDIQNGIGISVIGSVPKLKMSGEKGAELVIKTSPKSPGAEAFRSIRTNMQFANIDQNIKTILFTSSIPGEGKTLVSANMATALCGIGKKVMLFDCDFRKPRLAKVFGLSNTVGITDALMSKRDYREFVKETHIENLHIMTAGNSVQNPAELLQSERIRELIRKIENDYDYIIVDTPPATAVTDASIVSTFSDAAVIVCSSGIVDIDELKRAKAQLEGVNARIMGAIFNRASEASSYYSYYGK</sequence>
<dbReference type="STRING" id="1121324.CLIT_14c00620"/>
<feature type="domain" description="Tyrosine-protein kinase G-rich" evidence="20">
    <location>
        <begin position="147"/>
        <end position="189"/>
    </location>
</feature>
<keyword evidence="10" id="KW-0547">Nucleotide-binding</keyword>
<evidence type="ECO:0000256" key="11">
    <source>
        <dbReference type="ARBA" id="ARBA00022777"/>
    </source>
</evidence>
<dbReference type="PANTHER" id="PTHR32309">
    <property type="entry name" value="TYROSINE-PROTEIN KINASE"/>
    <property type="match status" value="1"/>
</dbReference>
<evidence type="ECO:0000313" key="21">
    <source>
        <dbReference type="EMBL" id="KDR94601.1"/>
    </source>
</evidence>
<dbReference type="EC" id="2.7.10.2" evidence="5"/>
<dbReference type="GO" id="GO:0005886">
    <property type="term" value="C:plasma membrane"/>
    <property type="evidence" value="ECO:0007669"/>
    <property type="project" value="UniProtKB-SubCell"/>
</dbReference>
<dbReference type="FunFam" id="3.40.50.300:FF:000527">
    <property type="entry name" value="Tyrosine-protein kinase etk"/>
    <property type="match status" value="1"/>
</dbReference>
<feature type="domain" description="Polysaccharide chain length determinant N-terminal" evidence="18">
    <location>
        <begin position="6"/>
        <end position="91"/>
    </location>
</feature>
<feature type="transmembrane region" description="Helical" evidence="17">
    <location>
        <begin position="169"/>
        <end position="190"/>
    </location>
</feature>
<comment type="subcellular location">
    <subcellularLocation>
        <location evidence="1">Cell inner membrane</location>
        <topology evidence="1">Multi-pass membrane protein</topology>
    </subcellularLocation>
</comment>
<dbReference type="PANTHER" id="PTHR32309:SF13">
    <property type="entry name" value="FERRIC ENTEROBACTIN TRANSPORT PROTEIN FEPE"/>
    <property type="match status" value="1"/>
</dbReference>
<dbReference type="InterPro" id="IPR003856">
    <property type="entry name" value="LPS_length_determ_N"/>
</dbReference>
<evidence type="ECO:0000256" key="4">
    <source>
        <dbReference type="ARBA" id="ARBA00008883"/>
    </source>
</evidence>
<keyword evidence="22" id="KW-1185">Reference proteome</keyword>
<evidence type="ECO:0000313" key="22">
    <source>
        <dbReference type="Proteomes" id="UP000027946"/>
    </source>
</evidence>
<dbReference type="InterPro" id="IPR050445">
    <property type="entry name" value="Bact_polysacc_biosynth/exp"/>
</dbReference>
<evidence type="ECO:0000256" key="10">
    <source>
        <dbReference type="ARBA" id="ARBA00022741"/>
    </source>
</evidence>
<dbReference type="InterPro" id="IPR025669">
    <property type="entry name" value="AAA_dom"/>
</dbReference>
<evidence type="ECO:0000259" key="18">
    <source>
        <dbReference type="Pfam" id="PF02706"/>
    </source>
</evidence>
<dbReference type="Pfam" id="PF02706">
    <property type="entry name" value="Wzz"/>
    <property type="match status" value="1"/>
</dbReference>
<dbReference type="eggNOG" id="COG0489">
    <property type="taxonomic scope" value="Bacteria"/>
</dbReference>
<dbReference type="Gene3D" id="3.40.50.300">
    <property type="entry name" value="P-loop containing nucleotide triphosphate hydrolases"/>
    <property type="match status" value="1"/>
</dbReference>
<keyword evidence="15" id="KW-0829">Tyrosine-protein kinase</keyword>
<keyword evidence="9 17" id="KW-0812">Transmembrane</keyword>
<evidence type="ECO:0000256" key="6">
    <source>
        <dbReference type="ARBA" id="ARBA00022475"/>
    </source>
</evidence>
<keyword evidence="11" id="KW-0418">Kinase</keyword>
<evidence type="ECO:0000256" key="9">
    <source>
        <dbReference type="ARBA" id="ARBA00022692"/>
    </source>
</evidence>
<dbReference type="InterPro" id="IPR032807">
    <property type="entry name" value="GNVR"/>
</dbReference>